<dbReference type="InterPro" id="IPR012337">
    <property type="entry name" value="RNaseH-like_sf"/>
</dbReference>
<comment type="subcellular location">
    <subcellularLocation>
        <location evidence="4 14">Cytoplasm</location>
    </subcellularLocation>
</comment>
<dbReference type="EC" id="3.1.26.4" evidence="6 14"/>
<feature type="binding site" evidence="14 15">
    <location>
        <position position="133"/>
    </location>
    <ligand>
        <name>a divalent metal cation</name>
        <dbReference type="ChEBI" id="CHEBI:60240"/>
    </ligand>
</feature>
<dbReference type="NCBIfam" id="NF000595">
    <property type="entry name" value="PRK00015.1-3"/>
    <property type="match status" value="1"/>
</dbReference>
<dbReference type="PANTHER" id="PTHR10954:SF18">
    <property type="entry name" value="RIBONUCLEASE HII"/>
    <property type="match status" value="1"/>
</dbReference>
<name>A0A4R1QV73_HYDET</name>
<evidence type="ECO:0000256" key="3">
    <source>
        <dbReference type="ARBA" id="ARBA00004065"/>
    </source>
</evidence>
<dbReference type="SUPFAM" id="SSF53098">
    <property type="entry name" value="Ribonuclease H-like"/>
    <property type="match status" value="1"/>
</dbReference>
<evidence type="ECO:0000256" key="6">
    <source>
        <dbReference type="ARBA" id="ARBA00012180"/>
    </source>
</evidence>
<protein>
    <recommendedName>
        <fullName evidence="7 14">Ribonuclease HII</fullName>
        <shortName evidence="14">RNase HII</shortName>
        <ecNumber evidence="6 14">3.1.26.4</ecNumber>
    </recommendedName>
</protein>
<evidence type="ECO:0000256" key="9">
    <source>
        <dbReference type="ARBA" id="ARBA00022722"/>
    </source>
</evidence>
<dbReference type="PANTHER" id="PTHR10954">
    <property type="entry name" value="RIBONUCLEASE H2 SUBUNIT A"/>
    <property type="match status" value="1"/>
</dbReference>
<dbReference type="Gene3D" id="3.30.420.10">
    <property type="entry name" value="Ribonuclease H-like superfamily/Ribonuclease H"/>
    <property type="match status" value="1"/>
</dbReference>
<evidence type="ECO:0000256" key="15">
    <source>
        <dbReference type="PROSITE-ProRule" id="PRU01319"/>
    </source>
</evidence>
<evidence type="ECO:0000256" key="5">
    <source>
        <dbReference type="ARBA" id="ARBA00007383"/>
    </source>
</evidence>
<keyword evidence="10 14" id="KW-0479">Metal-binding</keyword>
<sequence length="230" mass="25807">MRQSAQSVNRPRRLPKLSWEERLKAERECWQNGFQRVAGLDEAGRGPLAGPVVAAAFVIRPDFQIEGINDSKQLTLKQRQKFFPLLTSGEWQFGVGIVEPEEIDRINIYQASRVAMRQALEAVDPRPDFLLVDALVVPGTDIPQHSLIHGDALSVAIAAASVIAKHTRDQLMEEYDSLYPGYGFAKHKGYPTSEHYAALRRLGPSPIHRRSFNLGNPSTETMELFTDDEN</sequence>
<dbReference type="HAMAP" id="MF_00052_B">
    <property type="entry name" value="RNase_HII_B"/>
    <property type="match status" value="1"/>
</dbReference>
<dbReference type="AlphaFoldDB" id="A0A4R1QV73"/>
<evidence type="ECO:0000313" key="19">
    <source>
        <dbReference type="Proteomes" id="UP000295008"/>
    </source>
</evidence>
<evidence type="ECO:0000256" key="16">
    <source>
        <dbReference type="RuleBase" id="RU003515"/>
    </source>
</evidence>
<dbReference type="GO" id="GO:0043137">
    <property type="term" value="P:DNA replication, removal of RNA primer"/>
    <property type="evidence" value="ECO:0007669"/>
    <property type="project" value="TreeGrafter"/>
</dbReference>
<dbReference type="GO" id="GO:0005737">
    <property type="term" value="C:cytoplasm"/>
    <property type="evidence" value="ECO:0007669"/>
    <property type="project" value="UniProtKB-SubCell"/>
</dbReference>
<evidence type="ECO:0000256" key="7">
    <source>
        <dbReference type="ARBA" id="ARBA00019179"/>
    </source>
</evidence>
<dbReference type="GO" id="GO:0004523">
    <property type="term" value="F:RNA-DNA hybrid ribonuclease activity"/>
    <property type="evidence" value="ECO:0007669"/>
    <property type="project" value="UniProtKB-UniRule"/>
</dbReference>
<dbReference type="OrthoDB" id="9803420at2"/>
<comment type="caution">
    <text evidence="18">The sequence shown here is derived from an EMBL/GenBank/DDBJ whole genome shotgun (WGS) entry which is preliminary data.</text>
</comment>
<dbReference type="GO" id="GO:0030145">
    <property type="term" value="F:manganese ion binding"/>
    <property type="evidence" value="ECO:0007669"/>
    <property type="project" value="UniProtKB-UniRule"/>
</dbReference>
<keyword evidence="13 14" id="KW-0464">Manganese</keyword>
<comment type="similarity">
    <text evidence="5 14 16">Belongs to the RNase HII family.</text>
</comment>
<evidence type="ECO:0000256" key="1">
    <source>
        <dbReference type="ARBA" id="ARBA00000077"/>
    </source>
</evidence>
<organism evidence="18 19">
    <name type="scientific">Hydrogenispora ethanolica</name>
    <dbReference type="NCBI Taxonomy" id="1082276"/>
    <lineage>
        <taxon>Bacteria</taxon>
        <taxon>Bacillati</taxon>
        <taxon>Bacillota</taxon>
        <taxon>Hydrogenispora</taxon>
    </lineage>
</organism>
<evidence type="ECO:0000256" key="4">
    <source>
        <dbReference type="ARBA" id="ARBA00004496"/>
    </source>
</evidence>
<gene>
    <name evidence="14" type="primary">rnhB</name>
    <name evidence="18" type="ORF">EDC14_104737</name>
</gene>
<keyword evidence="11 14" id="KW-0255">Endonuclease</keyword>
<dbReference type="EMBL" id="SLUN01000047">
    <property type="protein sequence ID" value="TCL57133.1"/>
    <property type="molecule type" value="Genomic_DNA"/>
</dbReference>
<dbReference type="InterPro" id="IPR036397">
    <property type="entry name" value="RNaseH_sf"/>
</dbReference>
<evidence type="ECO:0000256" key="11">
    <source>
        <dbReference type="ARBA" id="ARBA00022759"/>
    </source>
</evidence>
<feature type="binding site" evidence="14 15">
    <location>
        <position position="41"/>
    </location>
    <ligand>
        <name>a divalent metal cation</name>
        <dbReference type="ChEBI" id="CHEBI:60240"/>
    </ligand>
</feature>
<comment type="function">
    <text evidence="3 14 16">Endonuclease that specifically degrades the RNA of RNA-DNA hybrids.</text>
</comment>
<keyword evidence="9 14" id="KW-0540">Nuclease</keyword>
<evidence type="ECO:0000256" key="8">
    <source>
        <dbReference type="ARBA" id="ARBA00022490"/>
    </source>
</evidence>
<evidence type="ECO:0000256" key="13">
    <source>
        <dbReference type="ARBA" id="ARBA00023211"/>
    </source>
</evidence>
<comment type="catalytic activity">
    <reaction evidence="1 14 15 16">
        <text>Endonucleolytic cleavage to 5'-phosphomonoester.</text>
        <dbReference type="EC" id="3.1.26.4"/>
    </reaction>
</comment>
<dbReference type="InterPro" id="IPR024567">
    <property type="entry name" value="RNase_HII/HIII_dom"/>
</dbReference>
<evidence type="ECO:0000256" key="2">
    <source>
        <dbReference type="ARBA" id="ARBA00001946"/>
    </source>
</evidence>
<dbReference type="PROSITE" id="PS51975">
    <property type="entry name" value="RNASE_H_2"/>
    <property type="match status" value="1"/>
</dbReference>
<keyword evidence="8 14" id="KW-0963">Cytoplasm</keyword>
<dbReference type="Pfam" id="PF01351">
    <property type="entry name" value="RNase_HII"/>
    <property type="match status" value="1"/>
</dbReference>
<keyword evidence="19" id="KW-1185">Reference proteome</keyword>
<evidence type="ECO:0000256" key="12">
    <source>
        <dbReference type="ARBA" id="ARBA00022801"/>
    </source>
</evidence>
<dbReference type="GO" id="GO:0032299">
    <property type="term" value="C:ribonuclease H2 complex"/>
    <property type="evidence" value="ECO:0007669"/>
    <property type="project" value="TreeGrafter"/>
</dbReference>
<dbReference type="RefSeq" id="WP_132017213.1">
    <property type="nucleotide sequence ID" value="NZ_SLUN01000047.1"/>
</dbReference>
<evidence type="ECO:0000313" key="18">
    <source>
        <dbReference type="EMBL" id="TCL57133.1"/>
    </source>
</evidence>
<dbReference type="InterPro" id="IPR001352">
    <property type="entry name" value="RNase_HII/HIII"/>
</dbReference>
<dbReference type="NCBIfam" id="NF000594">
    <property type="entry name" value="PRK00015.1-1"/>
    <property type="match status" value="1"/>
</dbReference>
<keyword evidence="12 14" id="KW-0378">Hydrolase</keyword>
<evidence type="ECO:0000256" key="10">
    <source>
        <dbReference type="ARBA" id="ARBA00022723"/>
    </source>
</evidence>
<feature type="domain" description="RNase H type-2" evidence="17">
    <location>
        <begin position="35"/>
        <end position="224"/>
    </location>
</feature>
<dbReference type="InterPro" id="IPR022898">
    <property type="entry name" value="RNase_HII"/>
</dbReference>
<comment type="cofactor">
    <cofactor evidence="14 15">
        <name>Mn(2+)</name>
        <dbReference type="ChEBI" id="CHEBI:29035"/>
    </cofactor>
    <cofactor evidence="14 15">
        <name>Mg(2+)</name>
        <dbReference type="ChEBI" id="CHEBI:18420"/>
    </cofactor>
    <text evidence="14 15">Manganese or magnesium. Binds 1 divalent metal ion per monomer in the absence of substrate. May bind a second metal ion after substrate binding.</text>
</comment>
<proteinExistence type="inferred from homology"/>
<accession>A0A4R1QV73</accession>
<evidence type="ECO:0000259" key="17">
    <source>
        <dbReference type="PROSITE" id="PS51975"/>
    </source>
</evidence>
<reference evidence="18 19" key="1">
    <citation type="submission" date="2019-03" db="EMBL/GenBank/DDBJ databases">
        <title>Genomic Encyclopedia of Type Strains, Phase IV (KMG-IV): sequencing the most valuable type-strain genomes for metagenomic binning, comparative biology and taxonomic classification.</title>
        <authorList>
            <person name="Goeker M."/>
        </authorList>
    </citation>
    <scope>NUCLEOTIDE SEQUENCE [LARGE SCALE GENOMIC DNA]</scope>
    <source>
        <strain evidence="18 19">LX-B</strain>
    </source>
</reference>
<feature type="binding site" evidence="14 15">
    <location>
        <position position="42"/>
    </location>
    <ligand>
        <name>a divalent metal cation</name>
        <dbReference type="ChEBI" id="CHEBI:60240"/>
    </ligand>
</feature>
<dbReference type="Proteomes" id="UP000295008">
    <property type="component" value="Unassembled WGS sequence"/>
</dbReference>
<comment type="cofactor">
    <cofactor evidence="2">
        <name>Mg(2+)</name>
        <dbReference type="ChEBI" id="CHEBI:18420"/>
    </cofactor>
</comment>
<evidence type="ECO:0000256" key="14">
    <source>
        <dbReference type="HAMAP-Rule" id="MF_00052"/>
    </source>
</evidence>
<dbReference type="GO" id="GO:0006298">
    <property type="term" value="P:mismatch repair"/>
    <property type="evidence" value="ECO:0007669"/>
    <property type="project" value="TreeGrafter"/>
</dbReference>
<dbReference type="GO" id="GO:0003723">
    <property type="term" value="F:RNA binding"/>
    <property type="evidence" value="ECO:0007669"/>
    <property type="project" value="UniProtKB-UniRule"/>
</dbReference>
<dbReference type="CDD" id="cd07182">
    <property type="entry name" value="RNase_HII_bacteria_HII_like"/>
    <property type="match status" value="1"/>
</dbReference>